<evidence type="ECO:0000313" key="3">
    <source>
        <dbReference type="Proteomes" id="UP000031327"/>
    </source>
</evidence>
<evidence type="ECO:0000313" key="2">
    <source>
        <dbReference type="EMBL" id="KID57147.1"/>
    </source>
</evidence>
<feature type="domain" description="CN hydrolase" evidence="1">
    <location>
        <begin position="1"/>
        <end position="245"/>
    </location>
</feature>
<organism evidence="2 3">
    <name type="scientific">Pseudoalteromonas luteoviolacea</name>
    <dbReference type="NCBI Taxonomy" id="43657"/>
    <lineage>
        <taxon>Bacteria</taxon>
        <taxon>Pseudomonadati</taxon>
        <taxon>Pseudomonadota</taxon>
        <taxon>Gammaproteobacteria</taxon>
        <taxon>Alteromonadales</taxon>
        <taxon>Pseudoalteromonadaceae</taxon>
        <taxon>Pseudoalteromonas</taxon>
    </lineage>
</organism>
<dbReference type="PANTHER" id="PTHR23088:SF27">
    <property type="entry name" value="DEAMINATED GLUTATHIONE AMIDASE"/>
    <property type="match status" value="1"/>
</dbReference>
<name>A0A0C1QQ14_9GAMM</name>
<comment type="caution">
    <text evidence="2">The sequence shown here is derived from an EMBL/GenBank/DDBJ whole genome shotgun (WGS) entry which is preliminary data.</text>
</comment>
<proteinExistence type="predicted"/>
<dbReference type="Pfam" id="PF00795">
    <property type="entry name" value="CN_hydrolase"/>
    <property type="match status" value="1"/>
</dbReference>
<dbReference type="CDD" id="cd07197">
    <property type="entry name" value="nitrilase"/>
    <property type="match status" value="1"/>
</dbReference>
<dbReference type="InterPro" id="IPR036526">
    <property type="entry name" value="C-N_Hydrolase_sf"/>
</dbReference>
<dbReference type="OrthoDB" id="9760188at2"/>
<dbReference type="RefSeq" id="WP_039608924.1">
    <property type="nucleotide sequence ID" value="NZ_JWIC01000005.1"/>
</dbReference>
<evidence type="ECO:0000259" key="1">
    <source>
        <dbReference type="PROSITE" id="PS50263"/>
    </source>
</evidence>
<dbReference type="PANTHER" id="PTHR23088">
    <property type="entry name" value="NITRILASE-RELATED"/>
    <property type="match status" value="1"/>
</dbReference>
<accession>A0A0C1QQ14</accession>
<protein>
    <recommendedName>
        <fullName evidence="1">CN hydrolase domain-containing protein</fullName>
    </recommendedName>
</protein>
<sequence length="245" mass="26546">MKIAVAQSSSVKGDVNANIVNHLRYIHQASLYDVNYLIFPELSLTGYEMELAKELAFKPDDVRLAPFVDAAIKCNITVGIGAPIQSTGLEKIGLLIIHNTGEIETYEKIYLHEGEDVYFSSGDQYHLVQLEQESIANAICADTINPAHAKTCSELGASIYVAGVLVTPNGYANDAKMWASYSDEYQMLVAIANFNKPSGGLPAAGKSAIWFKGDLLAQAGESQDALVIAQKCDGHWVGEVHEIPN</sequence>
<gene>
    <name evidence="2" type="ORF">JF50_07855</name>
</gene>
<dbReference type="SUPFAM" id="SSF56317">
    <property type="entry name" value="Carbon-nitrogen hydrolase"/>
    <property type="match status" value="1"/>
</dbReference>
<dbReference type="Proteomes" id="UP000031327">
    <property type="component" value="Unassembled WGS sequence"/>
</dbReference>
<dbReference type="PROSITE" id="PS50263">
    <property type="entry name" value="CN_HYDROLASE"/>
    <property type="match status" value="1"/>
</dbReference>
<reference evidence="2 3" key="1">
    <citation type="submission" date="2014-12" db="EMBL/GenBank/DDBJ databases">
        <title>Draft Genome Sequence of Pseudoalteromonas luteoviolacea HI1.</title>
        <authorList>
            <person name="Asahina A.Y."/>
            <person name="Hadfield M.G."/>
        </authorList>
    </citation>
    <scope>NUCLEOTIDE SEQUENCE [LARGE SCALE GENOMIC DNA]</scope>
    <source>
        <strain evidence="2 3">HI1</strain>
    </source>
</reference>
<dbReference type="AlphaFoldDB" id="A0A0C1QQ14"/>
<dbReference type="EMBL" id="JWIC01000005">
    <property type="protein sequence ID" value="KID57147.1"/>
    <property type="molecule type" value="Genomic_DNA"/>
</dbReference>
<dbReference type="Gene3D" id="3.60.110.10">
    <property type="entry name" value="Carbon-nitrogen hydrolase"/>
    <property type="match status" value="1"/>
</dbReference>
<dbReference type="InterPro" id="IPR003010">
    <property type="entry name" value="C-N_Hydrolase"/>
</dbReference>